<dbReference type="InterPro" id="IPR001247">
    <property type="entry name" value="ExoRNase_PH_dom1"/>
</dbReference>
<evidence type="ECO:0000256" key="2">
    <source>
        <dbReference type="ARBA" id="ARBA00004604"/>
    </source>
</evidence>
<dbReference type="SUPFAM" id="SSF54211">
    <property type="entry name" value="Ribosomal protein S5 domain 2-like"/>
    <property type="match status" value="1"/>
</dbReference>
<dbReference type="GO" id="GO:0034476">
    <property type="term" value="P:U5 snRNA 3'-end processing"/>
    <property type="evidence" value="ECO:0007669"/>
    <property type="project" value="TreeGrafter"/>
</dbReference>
<evidence type="ECO:0000256" key="1">
    <source>
        <dbReference type="ARBA" id="ARBA00004496"/>
    </source>
</evidence>
<keyword evidence="4" id="KW-0963">Cytoplasm</keyword>
<dbReference type="GO" id="GO:0000176">
    <property type="term" value="C:nuclear exosome (RNase complex)"/>
    <property type="evidence" value="ECO:0007669"/>
    <property type="project" value="TreeGrafter"/>
</dbReference>
<organism evidence="12 13">
    <name type="scientific">Coemansia reversa (strain ATCC 12441 / NRRL 1564)</name>
    <dbReference type="NCBI Taxonomy" id="763665"/>
    <lineage>
        <taxon>Eukaryota</taxon>
        <taxon>Fungi</taxon>
        <taxon>Fungi incertae sedis</taxon>
        <taxon>Zoopagomycota</taxon>
        <taxon>Kickxellomycotina</taxon>
        <taxon>Kickxellomycetes</taxon>
        <taxon>Kickxellales</taxon>
        <taxon>Kickxellaceae</taxon>
        <taxon>Coemansia</taxon>
    </lineage>
</organism>
<dbReference type="InterPro" id="IPR050590">
    <property type="entry name" value="Exosome_comp_Rrp42_subfam"/>
</dbReference>
<keyword evidence="7" id="KW-0694">RNA-binding</keyword>
<dbReference type="InterPro" id="IPR020568">
    <property type="entry name" value="Ribosomal_Su5_D2-typ_SF"/>
</dbReference>
<evidence type="ECO:0000259" key="11">
    <source>
        <dbReference type="Pfam" id="PF03725"/>
    </source>
</evidence>
<dbReference type="SUPFAM" id="SSF55666">
    <property type="entry name" value="Ribonuclease PH domain 2-like"/>
    <property type="match status" value="1"/>
</dbReference>
<keyword evidence="6" id="KW-0271">Exosome</keyword>
<dbReference type="GO" id="GO:0071038">
    <property type="term" value="P:TRAMP-dependent tRNA surveillance pathway"/>
    <property type="evidence" value="ECO:0007669"/>
    <property type="project" value="TreeGrafter"/>
</dbReference>
<dbReference type="GO" id="GO:0000177">
    <property type="term" value="C:cytoplasmic exosome (RNase complex)"/>
    <property type="evidence" value="ECO:0007669"/>
    <property type="project" value="TreeGrafter"/>
</dbReference>
<dbReference type="AlphaFoldDB" id="A0A2G5B490"/>
<dbReference type="GO" id="GO:0035925">
    <property type="term" value="F:mRNA 3'-UTR AU-rich region binding"/>
    <property type="evidence" value="ECO:0007669"/>
    <property type="project" value="TreeGrafter"/>
</dbReference>
<keyword evidence="8" id="KW-0539">Nucleus</keyword>
<dbReference type="GO" id="GO:0034473">
    <property type="term" value="P:U1 snRNA 3'-end processing"/>
    <property type="evidence" value="ECO:0007669"/>
    <property type="project" value="TreeGrafter"/>
</dbReference>
<keyword evidence="13" id="KW-1185">Reference proteome</keyword>
<name>A0A2G5B490_COERN</name>
<dbReference type="Pfam" id="PF03725">
    <property type="entry name" value="RNase_PH_C"/>
    <property type="match status" value="1"/>
</dbReference>
<evidence type="ECO:0000256" key="5">
    <source>
        <dbReference type="ARBA" id="ARBA00022552"/>
    </source>
</evidence>
<evidence type="ECO:0000256" key="3">
    <source>
        <dbReference type="ARBA" id="ARBA00006678"/>
    </source>
</evidence>
<dbReference type="InterPro" id="IPR036345">
    <property type="entry name" value="ExoRNase_PH_dom2_sf"/>
</dbReference>
<keyword evidence="12" id="KW-0687">Ribonucleoprotein</keyword>
<dbReference type="GO" id="GO:0016075">
    <property type="term" value="P:rRNA catabolic process"/>
    <property type="evidence" value="ECO:0007669"/>
    <property type="project" value="TreeGrafter"/>
</dbReference>
<dbReference type="EMBL" id="KZ303525">
    <property type="protein sequence ID" value="PIA13863.1"/>
    <property type="molecule type" value="Genomic_DNA"/>
</dbReference>
<accession>A0A2G5B490</accession>
<evidence type="ECO:0000256" key="8">
    <source>
        <dbReference type="ARBA" id="ARBA00023242"/>
    </source>
</evidence>
<feature type="domain" description="Exoribonuclease phosphorolytic" evidence="11">
    <location>
        <begin position="209"/>
        <end position="266"/>
    </location>
</feature>
<sequence>MSQGDVANTGQVVFAIEAFKRIHPVEFQRRFLSQETRHNGRGFSQFRATHVTKGTISTAQGSSTVRIGNTTVVCGIKAEVSEPDVKAPNEGYLVTNVDLSPMCSAHFRPGAPGETAQVSSEHLHRLFKGNVVDPESLCIEAGQAVWVLSADIVFVKYDGNVLDAAVIALTAALEDLQLPKAVFDSETGVVSADRTMGQGLTLRKRLFPATFSLIDGVYLVADADDAEEQLATATVLVVLDDNGHLVNIWKRGAGNISRETISRCVDDAGVRKATLTKELQDNTQKS</sequence>
<evidence type="ECO:0000313" key="13">
    <source>
        <dbReference type="Proteomes" id="UP000242474"/>
    </source>
</evidence>
<dbReference type="GO" id="GO:0005730">
    <property type="term" value="C:nucleolus"/>
    <property type="evidence" value="ECO:0007669"/>
    <property type="project" value="UniProtKB-SubCell"/>
</dbReference>
<dbReference type="CDD" id="cd11369">
    <property type="entry name" value="RNase_PH_RRP43"/>
    <property type="match status" value="1"/>
</dbReference>
<dbReference type="GO" id="GO:0005840">
    <property type="term" value="C:ribosome"/>
    <property type="evidence" value="ECO:0007669"/>
    <property type="project" value="UniProtKB-KW"/>
</dbReference>
<keyword evidence="5" id="KW-0698">rRNA processing</keyword>
<protein>
    <recommendedName>
        <fullName evidence="9">Ribosomal RNA-processing protein 43</fullName>
    </recommendedName>
</protein>
<evidence type="ECO:0000256" key="4">
    <source>
        <dbReference type="ARBA" id="ARBA00022490"/>
    </source>
</evidence>
<evidence type="ECO:0000256" key="6">
    <source>
        <dbReference type="ARBA" id="ARBA00022835"/>
    </source>
</evidence>
<dbReference type="InterPro" id="IPR033196">
    <property type="entry name" value="Rrp43"/>
</dbReference>
<dbReference type="PANTHER" id="PTHR11097">
    <property type="entry name" value="EXOSOME COMPLEX EXONUCLEASE RIBOSOMAL RNA PROCESSING PROTEIN"/>
    <property type="match status" value="1"/>
</dbReference>
<evidence type="ECO:0000259" key="10">
    <source>
        <dbReference type="Pfam" id="PF01138"/>
    </source>
</evidence>
<dbReference type="Proteomes" id="UP000242474">
    <property type="component" value="Unassembled WGS sequence"/>
</dbReference>
<evidence type="ECO:0000256" key="7">
    <source>
        <dbReference type="ARBA" id="ARBA00022884"/>
    </source>
</evidence>
<feature type="domain" description="Exoribonuclease phosphorolytic" evidence="10">
    <location>
        <begin position="45"/>
        <end position="179"/>
    </location>
</feature>
<gene>
    <name evidence="12" type="ORF">COEREDRAFT_83153</name>
</gene>
<comment type="similarity">
    <text evidence="3">Belongs to the RNase PH family.</text>
</comment>
<dbReference type="PANTHER" id="PTHR11097:SF9">
    <property type="entry name" value="EXOSOME COMPLEX COMPONENT RRP43"/>
    <property type="match status" value="1"/>
</dbReference>
<dbReference type="InterPro" id="IPR015847">
    <property type="entry name" value="ExoRNase_PH_dom2"/>
</dbReference>
<evidence type="ECO:0000313" key="12">
    <source>
        <dbReference type="EMBL" id="PIA13863.1"/>
    </source>
</evidence>
<dbReference type="Pfam" id="PF01138">
    <property type="entry name" value="RNase_PH"/>
    <property type="match status" value="1"/>
</dbReference>
<reference evidence="12 13" key="1">
    <citation type="journal article" date="2015" name="Genome Biol. Evol.">
        <title>Phylogenomic analyses indicate that early fungi evolved digesting cell walls of algal ancestors of land plants.</title>
        <authorList>
            <person name="Chang Y."/>
            <person name="Wang S."/>
            <person name="Sekimoto S."/>
            <person name="Aerts A.L."/>
            <person name="Choi C."/>
            <person name="Clum A."/>
            <person name="LaButti K.M."/>
            <person name="Lindquist E.A."/>
            <person name="Yee Ngan C."/>
            <person name="Ohm R.A."/>
            <person name="Salamov A.A."/>
            <person name="Grigoriev I.V."/>
            <person name="Spatafora J.W."/>
            <person name="Berbee M.L."/>
        </authorList>
    </citation>
    <scope>NUCLEOTIDE SEQUENCE [LARGE SCALE GENOMIC DNA]</scope>
    <source>
        <strain evidence="12 13">NRRL 1564</strain>
    </source>
</reference>
<dbReference type="GO" id="GO:0034475">
    <property type="term" value="P:U4 snRNA 3'-end processing"/>
    <property type="evidence" value="ECO:0007669"/>
    <property type="project" value="TreeGrafter"/>
</dbReference>
<keyword evidence="12" id="KW-0689">Ribosomal protein</keyword>
<dbReference type="OrthoDB" id="45882at2759"/>
<dbReference type="InterPro" id="IPR027408">
    <property type="entry name" value="PNPase/RNase_PH_dom_sf"/>
</dbReference>
<dbReference type="GO" id="GO:0071028">
    <property type="term" value="P:nuclear mRNA surveillance"/>
    <property type="evidence" value="ECO:0007669"/>
    <property type="project" value="TreeGrafter"/>
</dbReference>
<dbReference type="STRING" id="763665.A0A2G5B490"/>
<dbReference type="GO" id="GO:0071035">
    <property type="term" value="P:nuclear polyadenylation-dependent rRNA catabolic process"/>
    <property type="evidence" value="ECO:0007669"/>
    <property type="project" value="TreeGrafter"/>
</dbReference>
<comment type="subcellular location">
    <subcellularLocation>
        <location evidence="1">Cytoplasm</location>
    </subcellularLocation>
    <subcellularLocation>
        <location evidence="2">Nucleus</location>
        <location evidence="2">Nucleolus</location>
    </subcellularLocation>
</comment>
<dbReference type="FunFam" id="3.30.230.70:FF:000017">
    <property type="entry name" value="Exosome complex component Rrp42"/>
    <property type="match status" value="1"/>
</dbReference>
<dbReference type="Gene3D" id="3.30.230.70">
    <property type="entry name" value="GHMP Kinase, N-terminal domain"/>
    <property type="match status" value="1"/>
</dbReference>
<dbReference type="GO" id="GO:0000467">
    <property type="term" value="P:exonucleolytic trimming to generate mature 3'-end of 5.8S rRNA from tricistronic rRNA transcript (SSU-rRNA, 5.8S rRNA, LSU-rRNA)"/>
    <property type="evidence" value="ECO:0007669"/>
    <property type="project" value="TreeGrafter"/>
</dbReference>
<evidence type="ECO:0000256" key="9">
    <source>
        <dbReference type="ARBA" id="ARBA00030617"/>
    </source>
</evidence>
<proteinExistence type="inferred from homology"/>